<feature type="non-terminal residue" evidence="3">
    <location>
        <position position="1"/>
    </location>
</feature>
<evidence type="ECO:0000313" key="4">
    <source>
        <dbReference type="Proteomes" id="UP000037035"/>
    </source>
</evidence>
<gene>
    <name evidence="3" type="ORF">VP01_3491g1</name>
    <name evidence="2" type="ORF">VP01_3492g1</name>
</gene>
<proteinExistence type="predicted"/>
<evidence type="ECO:0000256" key="1">
    <source>
        <dbReference type="SAM" id="MobiDB-lite"/>
    </source>
</evidence>
<evidence type="ECO:0000313" key="2">
    <source>
        <dbReference type="EMBL" id="KNZ52648.1"/>
    </source>
</evidence>
<feature type="region of interest" description="Disordered" evidence="1">
    <location>
        <begin position="116"/>
        <end position="168"/>
    </location>
</feature>
<dbReference type="Proteomes" id="UP000037035">
    <property type="component" value="Unassembled WGS sequence"/>
</dbReference>
<dbReference type="EMBL" id="LAVV01008492">
    <property type="protein sequence ID" value="KNZ52649.1"/>
    <property type="molecule type" value="Genomic_DNA"/>
</dbReference>
<evidence type="ECO:0008006" key="5">
    <source>
        <dbReference type="Google" id="ProtNLM"/>
    </source>
</evidence>
<protein>
    <recommendedName>
        <fullName evidence="5">GAG-pre-integrase domain-containing protein</fullName>
    </recommendedName>
</protein>
<comment type="caution">
    <text evidence="3">The sequence shown here is derived from an EMBL/GenBank/DDBJ whole genome shotgun (WGS) entry which is preliminary data.</text>
</comment>
<dbReference type="VEuPathDB" id="FungiDB:VP01_3491g1"/>
<keyword evidence="4" id="KW-1185">Reference proteome</keyword>
<reference evidence="3 4" key="1">
    <citation type="submission" date="2015-08" db="EMBL/GenBank/DDBJ databases">
        <title>Next Generation Sequencing and Analysis of the Genome of Puccinia sorghi L Schw, the Causal Agent of Maize Common Rust.</title>
        <authorList>
            <person name="Rochi L."/>
            <person name="Burguener G."/>
            <person name="Darino M."/>
            <person name="Turjanski A."/>
            <person name="Kreff E."/>
            <person name="Dieguez M.J."/>
            <person name="Sacco F."/>
        </authorList>
    </citation>
    <scope>NUCLEOTIDE SEQUENCE [LARGE SCALE GENOMIC DNA]</scope>
    <source>
        <strain evidence="3 4">RO10H11247</strain>
    </source>
</reference>
<organism evidence="3 4">
    <name type="scientific">Puccinia sorghi</name>
    <dbReference type="NCBI Taxonomy" id="27349"/>
    <lineage>
        <taxon>Eukaryota</taxon>
        <taxon>Fungi</taxon>
        <taxon>Dikarya</taxon>
        <taxon>Basidiomycota</taxon>
        <taxon>Pucciniomycotina</taxon>
        <taxon>Pucciniomycetes</taxon>
        <taxon>Pucciniales</taxon>
        <taxon>Pucciniaceae</taxon>
        <taxon>Puccinia</taxon>
    </lineage>
</organism>
<evidence type="ECO:0000313" key="3">
    <source>
        <dbReference type="EMBL" id="KNZ52649.1"/>
    </source>
</evidence>
<sequence>FSPKIITDLQSCSTKTSRGSRWQITKEPQPRYTYQDLTRKTSSTGQLRIKAHLRHQGLIKYILEPGVPLSGAAANAVAKKHHETVNILMNFMSETVFKSVITPEVKKALTIVHLEESRKAKNSSAPSKPAEGQSESASALIHDAKKGKKKKRGPYCDPGKHNPAATSHDAEHCYQLHPELCPPHFSRPSEKATTQLVEVNDGHESEQISEANIKISTRGHSNLLYATAVGSAILVNQDGEKLILNNVLLVPSLTRSLISIPRMFKHSFNITKTIGDCVTVNVDNNLRIQGSTKNNLLELVNCSFLVIKSLSSCYHASPVKPNWHDRLGHPNPVYQKALVPESEVIECSI</sequence>
<accession>A0A0L6UVW9</accession>
<dbReference type="EMBL" id="LAVV01008493">
    <property type="protein sequence ID" value="KNZ52648.1"/>
    <property type="molecule type" value="Genomic_DNA"/>
</dbReference>
<dbReference type="VEuPathDB" id="FungiDB:VP01_3492g1"/>
<dbReference type="AlphaFoldDB" id="A0A0L6UVW9"/>
<name>A0A0L6UVW9_9BASI</name>
<dbReference type="OrthoDB" id="8060515at2759"/>